<reference evidence="2 3" key="1">
    <citation type="submission" date="2012-01" db="EMBL/GenBank/DDBJ databases">
        <title>Complete sequence of chromosome of Clostridium pasteurianum BC1.</title>
        <authorList>
            <consortium name="US DOE Joint Genome Institute"/>
            <person name="Lucas S."/>
            <person name="Han J."/>
            <person name="Lapidus A."/>
            <person name="Cheng J.-F."/>
            <person name="Goodwin L."/>
            <person name="Pitluck S."/>
            <person name="Peters L."/>
            <person name="Mikhailova N."/>
            <person name="Teshima H."/>
            <person name="Detter J.C."/>
            <person name="Han C."/>
            <person name="Tapia R."/>
            <person name="Land M."/>
            <person name="Hauser L."/>
            <person name="Kyrpides N."/>
            <person name="Ivanova N."/>
            <person name="Pagani I."/>
            <person name="Dunn J."/>
            <person name="Taghavi S."/>
            <person name="Francis A."/>
            <person name="van der Lelie D."/>
            <person name="Woyke T."/>
        </authorList>
    </citation>
    <scope>NUCLEOTIDE SEQUENCE [LARGE SCALE GENOMIC DNA]</scope>
    <source>
        <strain evidence="2 3">BC1</strain>
    </source>
</reference>
<dbReference type="Proteomes" id="UP000013523">
    <property type="component" value="Chromosome"/>
</dbReference>
<dbReference type="HOGENOM" id="CLU_050652_2_0_9"/>
<dbReference type="OrthoDB" id="1739345at2"/>
<proteinExistence type="predicted"/>
<protein>
    <recommendedName>
        <fullName evidence="4">DUF2953 domain-containing protein</fullName>
    </recommendedName>
</protein>
<keyword evidence="1" id="KW-0472">Membrane</keyword>
<evidence type="ECO:0000313" key="3">
    <source>
        <dbReference type="Proteomes" id="UP000013523"/>
    </source>
</evidence>
<evidence type="ECO:0008006" key="4">
    <source>
        <dbReference type="Google" id="ProtNLM"/>
    </source>
</evidence>
<dbReference type="Pfam" id="PF11167">
    <property type="entry name" value="DUF2953"/>
    <property type="match status" value="1"/>
</dbReference>
<feature type="transmembrane region" description="Helical" evidence="1">
    <location>
        <begin position="6"/>
        <end position="28"/>
    </location>
</feature>
<dbReference type="KEGG" id="cpas:Clopa_4092"/>
<dbReference type="EMBL" id="CP003261">
    <property type="protein sequence ID" value="AGK98832.1"/>
    <property type="molecule type" value="Genomic_DNA"/>
</dbReference>
<dbReference type="STRING" id="86416.Clopa_4092"/>
<dbReference type="InterPro" id="IPR021338">
    <property type="entry name" value="DUF2953"/>
</dbReference>
<dbReference type="eggNOG" id="ENOG50332HT">
    <property type="taxonomic scope" value="Bacteria"/>
</dbReference>
<dbReference type="PATRIC" id="fig|86416.3.peg.4090"/>
<gene>
    <name evidence="2" type="ORF">Clopa_4092</name>
</gene>
<dbReference type="RefSeq" id="WP_015617107.1">
    <property type="nucleotide sequence ID" value="NC_021182.1"/>
</dbReference>
<evidence type="ECO:0000313" key="2">
    <source>
        <dbReference type="EMBL" id="AGK98832.1"/>
    </source>
</evidence>
<accession>R4K6L9</accession>
<keyword evidence="1" id="KW-0812">Transmembrane</keyword>
<evidence type="ECO:0000256" key="1">
    <source>
        <dbReference type="SAM" id="Phobius"/>
    </source>
</evidence>
<keyword evidence="1" id="KW-1133">Transmembrane helix</keyword>
<organism evidence="2 3">
    <name type="scientific">Clostridium pasteurianum BC1</name>
    <dbReference type="NCBI Taxonomy" id="86416"/>
    <lineage>
        <taxon>Bacteria</taxon>
        <taxon>Bacillati</taxon>
        <taxon>Bacillota</taxon>
        <taxon>Clostridia</taxon>
        <taxon>Eubacteriales</taxon>
        <taxon>Clostridiaceae</taxon>
        <taxon>Clostridium</taxon>
    </lineage>
</organism>
<dbReference type="AlphaFoldDB" id="R4K6L9"/>
<keyword evidence="3" id="KW-1185">Reference proteome</keyword>
<sequence length="210" mass="24208">MYGVILALKIFITILFIAIILIIMLLVIPYNYIIRGDINEDLKGEIEINWFLGLLRLNALKTSDNFEIKFYFINFCVYSNLRKNSNKHIEKNSNKNRKISVNFQLLELDTLRKLFLYLKDIILIVKPRSITIEGVYGLDDPFATGTISAVISVIKSNFSAIRINISPVFDEVILDVFIEIKGRINLFIVILRTVKLLLKKDLRKIVLKGA</sequence>
<name>R4K6L9_CLOPA</name>